<accession>A0A1D2A7E2</accession>
<dbReference type="Gene3D" id="3.60.10.10">
    <property type="entry name" value="Endonuclease/exonuclease/phosphatase"/>
    <property type="match status" value="1"/>
</dbReference>
<sequence length="1446" mass="151045">MSFKDLLPPEFGSRRSGPMREFSGGPSRASSQMMRSASLQMPQPPVDGVEDSTVTQWFRDADSDSDGRVADHEARAFFLRSGLSSADLSKIWRLVKSPEVVAREGKGLTEHRFRLMLRLIALAQSEHPFTSKNADVALSPATWLTEHGGPLPAPVFGPAARVETPAGRLPAGAVLKSRAPEPPCEDLALLHLTGASGAAPGQQRAGAQRGVPAPAPGAAVPSVTASGNPFAASVFQEASFPASPAPPGADPAAPFSQDHPSYASSHPAIQTSQSSPWADEDVFGLAALAARAEVPAAEESGAGVTSQRPASRGASSPAPCGAQERTATPPPSSTPAAGVASGKEVPLGVELRLPPLDPKHGAHLCMLGALGWSGGLLAGPSLEGGLQQYGCTARDRMVAPAREDADAAPSHTFGPPRKKAVTALFVDHAATVVWTGDRDGWVTGYDLSRASPGQPLSSSEVGWQWQAHRLGHITALCVSPSSGHLWTGSSRGHIRIWPRAPPAPQGHFPAGPLTTREVRRGRDDKPHGGPVRFLAAAADGSTVWSASRSTILLWDAACGAFLGVLVRGGAAAAAGGREAVEGEEAWGLSSAPSYTGLDADADSKQRIPSARGLALGPTGRPLALLPRDFHPRLVADQENWAALSDRGVAEFVERVHMGGSRVVQGAGKAVRMLGKLGKKVAKNLRDPRADAGEEGGGVPAAFPGVEAGLMSPTQADDLVSGGAEGALRRRALSFDDGDGSTSAAAAAAGDLRLGVVAGLAASPLGGLLLAFKHGTVERYSAAGRREWSVDSSAAPGAGGGVQALACAGAGVWVGTLAGALCLLCADDGRPLRGWRAHRAAVMALAAGPGRIYSLAASGEIVAWPAAPASLHSAAVPSAQRLWREVAATTFSRRSLRALALTWNVNECKPDPDSSQVFRHLRRAATLAGGGEGPALVAVALQEIEMGSSSVALAAAKDAISYRMQERGNTNAKFWSGAVLRALGGEAAWQLVGLRQLSGMLVLAYARHDLKEWLGEVATASVACGVLGVGGNKGAVAVEFSLFRHKVALLCSHFAAHQGAVEARNANYQAIVKALTFTRRAWLADEDVDEALAAPGGAGLGDGDEAEAGTSGPQLTTLGPGASAANLAEAAAAQDPLVQGDAVQKAEALIWAGDFNYRIDGPYEDIRDRAVRNDCASLLPLDQCRREMAAGQTFRGMREGPITFRPTYKFDKASANPFAYDSSEKRRVPAWCDRIFFRGCPAFPSPEPLPDERDAWADRATAGPDVVLMTCHEYGCWADVAESDHKPVYALLGIDLSVNDWEARRARRNQILDGLAEEEMAGRVPLDDEDAVKLTPDRLQLRGSVGKSCQLQNSLGRTLRFSVVVPPRSLEEGLRVFPLGGALPPDATLQLHLEFDPGSGALHKNRDLVARLTVVVSEEGDLGSQPGQHASQLLTLPLEVSVAPPLY</sequence>
<dbReference type="GO" id="GO:0046856">
    <property type="term" value="P:phosphatidylinositol dephosphorylation"/>
    <property type="evidence" value="ECO:0007669"/>
    <property type="project" value="InterPro"/>
</dbReference>
<dbReference type="InterPro" id="IPR001680">
    <property type="entry name" value="WD40_rpt"/>
</dbReference>
<evidence type="ECO:0000256" key="1">
    <source>
        <dbReference type="ARBA" id="ARBA00010768"/>
    </source>
</evidence>
<dbReference type="InterPro" id="IPR000300">
    <property type="entry name" value="IPPc"/>
</dbReference>
<evidence type="ECO:0000256" key="2">
    <source>
        <dbReference type="SAM" id="MobiDB-lite"/>
    </source>
</evidence>
<dbReference type="InterPro" id="IPR011047">
    <property type="entry name" value="Quinoprotein_ADH-like_sf"/>
</dbReference>
<dbReference type="PANTHER" id="PTHR11200">
    <property type="entry name" value="INOSITOL 5-PHOSPHATASE"/>
    <property type="match status" value="1"/>
</dbReference>
<protein>
    <recommendedName>
        <fullName evidence="3">EH domain-containing protein</fullName>
    </recommendedName>
</protein>
<organism evidence="4">
    <name type="scientific">Auxenochlorella protothecoides</name>
    <name type="common">Green microalga</name>
    <name type="synonym">Chlorella protothecoides</name>
    <dbReference type="NCBI Taxonomy" id="3075"/>
    <lineage>
        <taxon>Eukaryota</taxon>
        <taxon>Viridiplantae</taxon>
        <taxon>Chlorophyta</taxon>
        <taxon>core chlorophytes</taxon>
        <taxon>Trebouxiophyceae</taxon>
        <taxon>Chlorellales</taxon>
        <taxon>Chlorellaceae</taxon>
        <taxon>Auxenochlorella</taxon>
    </lineage>
</organism>
<feature type="region of interest" description="Disordered" evidence="2">
    <location>
        <begin position="1"/>
        <end position="50"/>
    </location>
</feature>
<dbReference type="InterPro" id="IPR046985">
    <property type="entry name" value="IP5"/>
</dbReference>
<feature type="compositionally biased region" description="Polar residues" evidence="2">
    <location>
        <begin position="258"/>
        <end position="276"/>
    </location>
</feature>
<dbReference type="SUPFAM" id="SSF56219">
    <property type="entry name" value="DNase I-like"/>
    <property type="match status" value="1"/>
</dbReference>
<comment type="similarity">
    <text evidence="1">Belongs to the inositol polyphosphate 5-phosphatase family.</text>
</comment>
<evidence type="ECO:0000313" key="4">
    <source>
        <dbReference type="EMBL" id="JAT75058.1"/>
    </source>
</evidence>
<dbReference type="SUPFAM" id="SSF50998">
    <property type="entry name" value="Quinoprotein alcohol dehydrogenase-like"/>
    <property type="match status" value="1"/>
</dbReference>
<gene>
    <name evidence="4" type="ORF">g.60344</name>
</gene>
<feature type="domain" description="EH" evidence="3">
    <location>
        <begin position="50"/>
        <end position="95"/>
    </location>
</feature>
<reference evidence="4" key="1">
    <citation type="submission" date="2015-08" db="EMBL/GenBank/DDBJ databases">
        <authorList>
            <person name="Babu N.S."/>
            <person name="Beckwith C.J."/>
            <person name="Beseler K.G."/>
            <person name="Brison A."/>
            <person name="Carone J.V."/>
            <person name="Caskin T.P."/>
            <person name="Diamond M."/>
            <person name="Durham M.E."/>
            <person name="Foxe J.M."/>
            <person name="Go M."/>
            <person name="Henderson B.A."/>
            <person name="Jones I.B."/>
            <person name="McGettigan J.A."/>
            <person name="Micheletti S.J."/>
            <person name="Nasrallah M.E."/>
            <person name="Ortiz D."/>
            <person name="Piller C.R."/>
            <person name="Privatt S.R."/>
            <person name="Schneider S.L."/>
            <person name="Sharp S."/>
            <person name="Smith T.C."/>
            <person name="Stanton J.D."/>
            <person name="Ullery H.E."/>
            <person name="Wilson R.J."/>
            <person name="Serrano M.G."/>
            <person name="Buck G."/>
            <person name="Lee V."/>
            <person name="Wang Y."/>
            <person name="Carvalho R."/>
            <person name="Voegtly L."/>
            <person name="Shi R."/>
            <person name="Duckworth R."/>
            <person name="Johnson A."/>
            <person name="Loviza R."/>
            <person name="Walstead R."/>
            <person name="Shah Z."/>
            <person name="Kiflezghi M."/>
            <person name="Wade K."/>
            <person name="Ball S.L."/>
            <person name="Bradley K.W."/>
            <person name="Asai D.J."/>
            <person name="Bowman C.A."/>
            <person name="Russell D.A."/>
            <person name="Pope W.H."/>
            <person name="Jacobs-Sera D."/>
            <person name="Hendrix R.W."/>
            <person name="Hatfull G.F."/>
        </authorList>
    </citation>
    <scope>NUCLEOTIDE SEQUENCE</scope>
</reference>
<dbReference type="InterPro" id="IPR056454">
    <property type="entry name" value="Beta-prop_IP5PC_F"/>
</dbReference>
<dbReference type="PANTHER" id="PTHR11200:SF300">
    <property type="entry name" value="TYPE II INOSITOL 1,4,5-TRISPHOSPHATE 5-PHOSPHATASE"/>
    <property type="match status" value="1"/>
</dbReference>
<dbReference type="SMART" id="SM00128">
    <property type="entry name" value="IPPc"/>
    <property type="match status" value="1"/>
</dbReference>
<dbReference type="Gene3D" id="2.130.10.10">
    <property type="entry name" value="YVTN repeat-like/Quinoprotein amine dehydrogenase"/>
    <property type="match status" value="1"/>
</dbReference>
<proteinExistence type="inferred from homology"/>
<dbReference type="Gene3D" id="1.10.238.10">
    <property type="entry name" value="EF-hand"/>
    <property type="match status" value="1"/>
</dbReference>
<dbReference type="PROSITE" id="PS50031">
    <property type="entry name" value="EH"/>
    <property type="match status" value="1"/>
</dbReference>
<dbReference type="GO" id="GO:0004439">
    <property type="term" value="F:phosphatidylinositol-4,5-bisphosphate 5-phosphatase activity"/>
    <property type="evidence" value="ECO:0007669"/>
    <property type="project" value="TreeGrafter"/>
</dbReference>
<dbReference type="SUPFAM" id="SSF47473">
    <property type="entry name" value="EF-hand"/>
    <property type="match status" value="1"/>
</dbReference>
<dbReference type="Pfam" id="PF22669">
    <property type="entry name" value="Exo_endo_phos2"/>
    <property type="match status" value="1"/>
</dbReference>
<dbReference type="InterPro" id="IPR000261">
    <property type="entry name" value="EH_dom"/>
</dbReference>
<dbReference type="SMART" id="SM00320">
    <property type="entry name" value="WD40"/>
    <property type="match status" value="4"/>
</dbReference>
<feature type="compositionally biased region" description="Low complexity" evidence="2">
    <location>
        <begin position="27"/>
        <end position="40"/>
    </location>
</feature>
<dbReference type="InterPro" id="IPR015943">
    <property type="entry name" value="WD40/YVTN_repeat-like_dom_sf"/>
</dbReference>
<dbReference type="EMBL" id="GDKF01003564">
    <property type="protein sequence ID" value="JAT75058.1"/>
    <property type="molecule type" value="Transcribed_RNA"/>
</dbReference>
<dbReference type="Pfam" id="PF23754">
    <property type="entry name" value="Beta-prop_IP5PC_F"/>
    <property type="match status" value="1"/>
</dbReference>
<dbReference type="InterPro" id="IPR011992">
    <property type="entry name" value="EF-hand-dom_pair"/>
</dbReference>
<evidence type="ECO:0000259" key="3">
    <source>
        <dbReference type="PROSITE" id="PS50031"/>
    </source>
</evidence>
<feature type="region of interest" description="Disordered" evidence="2">
    <location>
        <begin position="296"/>
        <end position="343"/>
    </location>
</feature>
<feature type="region of interest" description="Disordered" evidence="2">
    <location>
        <begin position="1093"/>
        <end position="1119"/>
    </location>
</feature>
<dbReference type="InterPro" id="IPR036691">
    <property type="entry name" value="Endo/exonu/phosph_ase_sf"/>
</dbReference>
<feature type="region of interest" description="Disordered" evidence="2">
    <location>
        <begin position="240"/>
        <end position="276"/>
    </location>
</feature>
<feature type="region of interest" description="Disordered" evidence="2">
    <location>
        <begin position="197"/>
        <end position="220"/>
    </location>
</feature>
<name>A0A1D2A7E2_AUXPR</name>